<dbReference type="InterPro" id="IPR002139">
    <property type="entry name" value="Ribo/fructo_kinase"/>
</dbReference>
<sequence length="297" mass="30968">MIGDDPRRPVAFPGGSPANTAIALARLGTPVGFVGRFGNDRFGDLLLANLAANGVDLTHAVEATEPASLAVVALGQDRGPAYGFHVSGTADWAWRDGELPVLPADVQAVHTGSLAVALAPGADRLTRWYADQRAHRVTSLDPNVRPALVGPRDPYLARLETLVAASDIVKVSADDLAWTHPDADPAAVALHWQRDLGPLLVVVTLGGDGALAVHGGRVVHRPAAPLSIVDTVGAGDAFSGGLLHWLGERGLLRRDRLAALDAAELHHAIDYATTVAGLACARPGADPPHHTEVEVHP</sequence>
<organism evidence="8 9">
    <name type="scientific">Actinokineospora soli</name>
    <dbReference type="NCBI Taxonomy" id="1048753"/>
    <lineage>
        <taxon>Bacteria</taxon>
        <taxon>Bacillati</taxon>
        <taxon>Actinomycetota</taxon>
        <taxon>Actinomycetes</taxon>
        <taxon>Pseudonocardiales</taxon>
        <taxon>Pseudonocardiaceae</taxon>
        <taxon>Actinokineospora</taxon>
    </lineage>
</organism>
<dbReference type="Pfam" id="PF00294">
    <property type="entry name" value="PfkB"/>
    <property type="match status" value="1"/>
</dbReference>
<dbReference type="Proteomes" id="UP001596512">
    <property type="component" value="Unassembled WGS sequence"/>
</dbReference>
<evidence type="ECO:0000256" key="1">
    <source>
        <dbReference type="ARBA" id="ARBA00010688"/>
    </source>
</evidence>
<dbReference type="SUPFAM" id="SSF53613">
    <property type="entry name" value="Ribokinase-like"/>
    <property type="match status" value="1"/>
</dbReference>
<dbReference type="PANTHER" id="PTHR43085">
    <property type="entry name" value="HEXOKINASE FAMILY MEMBER"/>
    <property type="match status" value="1"/>
</dbReference>
<dbReference type="CDD" id="cd01167">
    <property type="entry name" value="bac_FRK"/>
    <property type="match status" value="1"/>
</dbReference>
<evidence type="ECO:0000256" key="6">
    <source>
        <dbReference type="RuleBase" id="RU003704"/>
    </source>
</evidence>
<evidence type="ECO:0000256" key="2">
    <source>
        <dbReference type="ARBA" id="ARBA00022679"/>
    </source>
</evidence>
<dbReference type="GO" id="GO:0016301">
    <property type="term" value="F:kinase activity"/>
    <property type="evidence" value="ECO:0007669"/>
    <property type="project" value="UniProtKB-KW"/>
</dbReference>
<keyword evidence="3" id="KW-0547">Nucleotide-binding</keyword>
<dbReference type="PROSITE" id="PS00584">
    <property type="entry name" value="PFKB_KINASES_2"/>
    <property type="match status" value="1"/>
</dbReference>
<dbReference type="InterPro" id="IPR050306">
    <property type="entry name" value="PfkB_Carbo_kinase"/>
</dbReference>
<dbReference type="InterPro" id="IPR011611">
    <property type="entry name" value="PfkB_dom"/>
</dbReference>
<evidence type="ECO:0000313" key="8">
    <source>
        <dbReference type="EMBL" id="MFC7615122.1"/>
    </source>
</evidence>
<evidence type="ECO:0000313" key="9">
    <source>
        <dbReference type="Proteomes" id="UP001596512"/>
    </source>
</evidence>
<dbReference type="InterPro" id="IPR029056">
    <property type="entry name" value="Ribokinase-like"/>
</dbReference>
<comment type="caution">
    <text evidence="8">The sequence shown here is derived from an EMBL/GenBank/DDBJ whole genome shotgun (WGS) entry which is preliminary data.</text>
</comment>
<keyword evidence="9" id="KW-1185">Reference proteome</keyword>
<keyword evidence="5" id="KW-0067">ATP-binding</keyword>
<dbReference type="InterPro" id="IPR002173">
    <property type="entry name" value="Carboh/pur_kinase_PfkB_CS"/>
</dbReference>
<gene>
    <name evidence="8" type="ORF">ACFQV2_18015</name>
</gene>
<feature type="domain" description="Carbohydrate kinase PfkB" evidence="7">
    <location>
        <begin position="9"/>
        <end position="288"/>
    </location>
</feature>
<evidence type="ECO:0000256" key="3">
    <source>
        <dbReference type="ARBA" id="ARBA00022741"/>
    </source>
</evidence>
<evidence type="ECO:0000259" key="7">
    <source>
        <dbReference type="Pfam" id="PF00294"/>
    </source>
</evidence>
<dbReference type="EMBL" id="JBHTEY010000004">
    <property type="protein sequence ID" value="MFC7615122.1"/>
    <property type="molecule type" value="Genomic_DNA"/>
</dbReference>
<keyword evidence="4 6" id="KW-0418">Kinase</keyword>
<reference evidence="9" key="1">
    <citation type="journal article" date="2019" name="Int. J. Syst. Evol. Microbiol.">
        <title>The Global Catalogue of Microorganisms (GCM) 10K type strain sequencing project: providing services to taxonomists for standard genome sequencing and annotation.</title>
        <authorList>
            <consortium name="The Broad Institute Genomics Platform"/>
            <consortium name="The Broad Institute Genome Sequencing Center for Infectious Disease"/>
            <person name="Wu L."/>
            <person name="Ma J."/>
        </authorList>
    </citation>
    <scope>NUCLEOTIDE SEQUENCE [LARGE SCALE GENOMIC DNA]</scope>
    <source>
        <strain evidence="9">JCM 17695</strain>
    </source>
</reference>
<evidence type="ECO:0000256" key="4">
    <source>
        <dbReference type="ARBA" id="ARBA00022777"/>
    </source>
</evidence>
<dbReference type="EC" id="2.7.1.-" evidence="8"/>
<keyword evidence="2 6" id="KW-0808">Transferase</keyword>
<proteinExistence type="inferred from homology"/>
<dbReference type="PANTHER" id="PTHR43085:SF1">
    <property type="entry name" value="PSEUDOURIDINE KINASE-RELATED"/>
    <property type="match status" value="1"/>
</dbReference>
<protein>
    <submittedName>
        <fullName evidence="8">Carbohydrate kinase</fullName>
        <ecNumber evidence="8">2.7.1.-</ecNumber>
    </submittedName>
</protein>
<dbReference type="Gene3D" id="3.40.1190.20">
    <property type="match status" value="1"/>
</dbReference>
<evidence type="ECO:0000256" key="5">
    <source>
        <dbReference type="ARBA" id="ARBA00022840"/>
    </source>
</evidence>
<accession>A0ABW2TQA7</accession>
<dbReference type="PROSITE" id="PS00583">
    <property type="entry name" value="PFKB_KINASES_1"/>
    <property type="match status" value="1"/>
</dbReference>
<comment type="similarity">
    <text evidence="1 6">Belongs to the carbohydrate kinase PfkB family.</text>
</comment>
<name>A0ABW2TQA7_9PSEU</name>
<dbReference type="PRINTS" id="PR00990">
    <property type="entry name" value="RIBOKINASE"/>
</dbReference>